<keyword evidence="3" id="KW-1185">Reference proteome</keyword>
<accession>A0AAN5CAE1</accession>
<evidence type="ECO:0000313" key="3">
    <source>
        <dbReference type="Proteomes" id="UP001328107"/>
    </source>
</evidence>
<gene>
    <name evidence="2" type="ORF">PMAYCL1PPCAC_04954</name>
</gene>
<evidence type="ECO:0000313" key="2">
    <source>
        <dbReference type="EMBL" id="GMR34759.1"/>
    </source>
</evidence>
<reference evidence="3" key="1">
    <citation type="submission" date="2022-10" db="EMBL/GenBank/DDBJ databases">
        <title>Genome assembly of Pristionchus species.</title>
        <authorList>
            <person name="Yoshida K."/>
            <person name="Sommer R.J."/>
        </authorList>
    </citation>
    <scope>NUCLEOTIDE SEQUENCE [LARGE SCALE GENOMIC DNA]</scope>
    <source>
        <strain evidence="3">RS5460</strain>
    </source>
</reference>
<feature type="region of interest" description="Disordered" evidence="1">
    <location>
        <begin position="33"/>
        <end position="62"/>
    </location>
</feature>
<protein>
    <submittedName>
        <fullName evidence="2">Uncharacterized protein</fullName>
    </submittedName>
</protein>
<sequence>ESAMIGMINLPTDAPVDFYAAAPTSRINDSIPRLQRVSRPTSLANLSELPSTSSNHDPDPSPMTCEIQFSLSLFSKRQSIPTHGYCPDGRKGIDGRPINAHSPSKLWDELLMR</sequence>
<evidence type="ECO:0000256" key="1">
    <source>
        <dbReference type="SAM" id="MobiDB-lite"/>
    </source>
</evidence>
<dbReference type="PANTHER" id="PTHR38608">
    <property type="entry name" value="PROTEIN CBG07207"/>
    <property type="match status" value="1"/>
</dbReference>
<feature type="non-terminal residue" evidence="2">
    <location>
        <position position="1"/>
    </location>
</feature>
<feature type="non-terminal residue" evidence="2">
    <location>
        <position position="113"/>
    </location>
</feature>
<comment type="caution">
    <text evidence="2">The sequence shown here is derived from an EMBL/GenBank/DDBJ whole genome shotgun (WGS) entry which is preliminary data.</text>
</comment>
<organism evidence="2 3">
    <name type="scientific">Pristionchus mayeri</name>
    <dbReference type="NCBI Taxonomy" id="1317129"/>
    <lineage>
        <taxon>Eukaryota</taxon>
        <taxon>Metazoa</taxon>
        <taxon>Ecdysozoa</taxon>
        <taxon>Nematoda</taxon>
        <taxon>Chromadorea</taxon>
        <taxon>Rhabditida</taxon>
        <taxon>Rhabditina</taxon>
        <taxon>Diplogasteromorpha</taxon>
        <taxon>Diplogasteroidea</taxon>
        <taxon>Neodiplogasteridae</taxon>
        <taxon>Pristionchus</taxon>
    </lineage>
</organism>
<feature type="compositionally biased region" description="Polar residues" evidence="1">
    <location>
        <begin position="38"/>
        <end position="55"/>
    </location>
</feature>
<dbReference type="Proteomes" id="UP001328107">
    <property type="component" value="Unassembled WGS sequence"/>
</dbReference>
<dbReference type="EMBL" id="BTRK01000002">
    <property type="protein sequence ID" value="GMR34759.1"/>
    <property type="molecule type" value="Genomic_DNA"/>
</dbReference>
<proteinExistence type="predicted"/>
<dbReference type="PANTHER" id="PTHR38608:SF4">
    <property type="entry name" value="PROTEIN CBG07207"/>
    <property type="match status" value="1"/>
</dbReference>
<dbReference type="AlphaFoldDB" id="A0AAN5CAE1"/>
<name>A0AAN5CAE1_9BILA</name>